<keyword evidence="1" id="KW-0812">Transmembrane</keyword>
<organism evidence="2 3">
    <name type="scientific">Haloarchaeobius amylolyticus</name>
    <dbReference type="NCBI Taxonomy" id="1198296"/>
    <lineage>
        <taxon>Archaea</taxon>
        <taxon>Methanobacteriati</taxon>
        <taxon>Methanobacteriota</taxon>
        <taxon>Stenosarchaea group</taxon>
        <taxon>Halobacteria</taxon>
        <taxon>Halobacteriales</taxon>
        <taxon>Halorubellaceae</taxon>
        <taxon>Haloarchaeobius</taxon>
    </lineage>
</organism>
<protein>
    <submittedName>
        <fullName evidence="2">Zinc ribbon domain-containing protein</fullName>
    </submittedName>
</protein>
<name>A0ABD6BD42_9EURY</name>
<feature type="transmembrane region" description="Helical" evidence="1">
    <location>
        <begin position="6"/>
        <end position="31"/>
    </location>
</feature>
<sequence>MDDPGQYALVGRLAVAAAVMVAPTLCFLGLVRGLERLRDDDLINEWAQAHGHERDVTDNDDVLAALANGLNANAGSASTVRCPACGTTNRVRMTYCHGCQCRLESS</sequence>
<evidence type="ECO:0000256" key="1">
    <source>
        <dbReference type="SAM" id="Phobius"/>
    </source>
</evidence>
<dbReference type="EMBL" id="JBHUDI010000001">
    <property type="protein sequence ID" value="MFD1562466.1"/>
    <property type="molecule type" value="Genomic_DNA"/>
</dbReference>
<dbReference type="RefSeq" id="WP_390284092.1">
    <property type="nucleotide sequence ID" value="NZ_JBHUDI010000001.1"/>
</dbReference>
<accession>A0ABD6BD42</accession>
<comment type="caution">
    <text evidence="2">The sequence shown here is derived from an EMBL/GenBank/DDBJ whole genome shotgun (WGS) entry which is preliminary data.</text>
</comment>
<dbReference type="AlphaFoldDB" id="A0ABD6BD42"/>
<evidence type="ECO:0000313" key="3">
    <source>
        <dbReference type="Proteomes" id="UP001597076"/>
    </source>
</evidence>
<proteinExistence type="predicted"/>
<reference evidence="2 3" key="1">
    <citation type="journal article" date="2019" name="Int. J. Syst. Evol. Microbiol.">
        <title>The Global Catalogue of Microorganisms (GCM) 10K type strain sequencing project: providing services to taxonomists for standard genome sequencing and annotation.</title>
        <authorList>
            <consortium name="The Broad Institute Genomics Platform"/>
            <consortium name="The Broad Institute Genome Sequencing Center for Infectious Disease"/>
            <person name="Wu L."/>
            <person name="Ma J."/>
        </authorList>
    </citation>
    <scope>NUCLEOTIDE SEQUENCE [LARGE SCALE GENOMIC DNA]</scope>
    <source>
        <strain evidence="2 3">CGMCC 1.12230</strain>
    </source>
</reference>
<keyword evidence="1" id="KW-0472">Membrane</keyword>
<gene>
    <name evidence="2" type="ORF">ACFR99_02640</name>
</gene>
<keyword evidence="3" id="KW-1185">Reference proteome</keyword>
<evidence type="ECO:0000313" key="2">
    <source>
        <dbReference type="EMBL" id="MFD1562466.1"/>
    </source>
</evidence>
<dbReference type="Proteomes" id="UP001597076">
    <property type="component" value="Unassembled WGS sequence"/>
</dbReference>
<keyword evidence="1" id="KW-1133">Transmembrane helix</keyword>